<gene>
    <name evidence="2" type="ORF">WQ53_10625</name>
</gene>
<keyword evidence="1" id="KW-1133">Transmembrane helix</keyword>
<feature type="transmembrane region" description="Helical" evidence="1">
    <location>
        <begin position="32"/>
        <end position="54"/>
    </location>
</feature>
<evidence type="ECO:0000256" key="1">
    <source>
        <dbReference type="SAM" id="Phobius"/>
    </source>
</evidence>
<dbReference type="AlphaFoldDB" id="A0A0E3UNF8"/>
<dbReference type="EMBL" id="CP011144">
    <property type="protein sequence ID" value="AKC87131.1"/>
    <property type="molecule type" value="Genomic_DNA"/>
</dbReference>
<evidence type="ECO:0000313" key="2">
    <source>
        <dbReference type="EMBL" id="AKC87131.1"/>
    </source>
</evidence>
<feature type="transmembrane region" description="Helical" evidence="1">
    <location>
        <begin position="159"/>
        <end position="175"/>
    </location>
</feature>
<sequence>MSMTRDDLAEDLAYVRTLAEEGRNAPLIGGRYLVLFGALLTIAYGMHWALIAGAFGPTHWTWILGNWSGFAICAGIGSLMVGRRVRALPGRAAVVNRVDGAVWRGAALAIVAVVVGSVAHDAINDRGVAQNAIMAVGFAVYGVALGATAVIAQQAWLRWFSWLSFVASAVLWTFLNEPWAYLVAAAASVAVLLAPGLVMMRGEPSRVV</sequence>
<organism evidence="2 3">
    <name type="scientific">Pseudoxanthomonas suwonensis</name>
    <dbReference type="NCBI Taxonomy" id="314722"/>
    <lineage>
        <taxon>Bacteria</taxon>
        <taxon>Pseudomonadati</taxon>
        <taxon>Pseudomonadota</taxon>
        <taxon>Gammaproteobacteria</taxon>
        <taxon>Lysobacterales</taxon>
        <taxon>Lysobacteraceae</taxon>
        <taxon>Pseudoxanthomonas</taxon>
    </lineage>
</organism>
<protein>
    <recommendedName>
        <fullName evidence="4">Transmembrane protein</fullName>
    </recommendedName>
</protein>
<dbReference type="KEGG" id="psuw:WQ53_10625"/>
<keyword evidence="3" id="KW-1185">Reference proteome</keyword>
<feature type="transmembrane region" description="Helical" evidence="1">
    <location>
        <begin position="60"/>
        <end position="81"/>
    </location>
</feature>
<proteinExistence type="predicted"/>
<evidence type="ECO:0000313" key="3">
    <source>
        <dbReference type="Proteomes" id="UP000033067"/>
    </source>
</evidence>
<keyword evidence="1" id="KW-0812">Transmembrane</keyword>
<feature type="transmembrane region" description="Helical" evidence="1">
    <location>
        <begin position="132"/>
        <end position="152"/>
    </location>
</feature>
<name>A0A0E3UNF8_9GAMM</name>
<feature type="transmembrane region" description="Helical" evidence="1">
    <location>
        <begin position="181"/>
        <end position="200"/>
    </location>
</feature>
<dbReference type="PATRIC" id="fig|314722.6.peg.2291"/>
<evidence type="ECO:0008006" key="4">
    <source>
        <dbReference type="Google" id="ProtNLM"/>
    </source>
</evidence>
<keyword evidence="1" id="KW-0472">Membrane</keyword>
<reference evidence="2 3" key="1">
    <citation type="journal article" date="2015" name="Genome Announc.">
        <title>Complete Genome Sequence of Pseudoxanthomonas suwonensis Strain J1, a Cellulose-Degrading Bacterium Isolated from Leaf- and Wood-Enriched Soil.</title>
        <authorList>
            <person name="Hou L."/>
            <person name="Jiang J."/>
            <person name="Xu Z."/>
            <person name="Zhou Y."/>
            <person name="Leung F.C."/>
        </authorList>
    </citation>
    <scope>NUCLEOTIDE SEQUENCE [LARGE SCALE GENOMIC DNA]</scope>
    <source>
        <strain evidence="2 3">J1</strain>
    </source>
</reference>
<accession>A0A0E3UNF8</accession>
<dbReference type="Proteomes" id="UP000033067">
    <property type="component" value="Chromosome"/>
</dbReference>
<feature type="transmembrane region" description="Helical" evidence="1">
    <location>
        <begin position="101"/>
        <end position="120"/>
    </location>
</feature>